<dbReference type="InterPro" id="IPR017853">
    <property type="entry name" value="GH"/>
</dbReference>
<name>A0A7R9MQQ5_9ACAR</name>
<sequence>SNSPMWWMLYDHNPSGAPSGGENLQTGNYQKFAVYLATVAKYAADHWNLHFVSVEPFNEASSMGWTSDGSQEGCHIGSEAQQKVIIYLREELDKRGLNQTMVSASDENTYDGALKMWTSFPDNVRASVGRVNVHGYSYFYGARDKLYDAVHKQGKPLWNSEYGEGDATGLPMAENLSLDLFWLHPTAWTYWQPFDIPGWGMIESDLGKGTTAAVASKYYVMAQYSRHIRKGMQIIGSEKAETVAAYDEKNKRLVIVTRNLDKSQNITYDLSQFGRITDGTVS</sequence>
<proteinExistence type="predicted"/>
<dbReference type="EMBL" id="OC955432">
    <property type="protein sequence ID" value="CAD7664731.1"/>
    <property type="molecule type" value="Genomic_DNA"/>
</dbReference>
<keyword evidence="3" id="KW-1185">Reference proteome</keyword>
<protein>
    <recommendedName>
        <fullName evidence="1">Glycosyl hydrolase family 59 catalytic domain-containing protein</fullName>
    </recommendedName>
</protein>
<evidence type="ECO:0000313" key="2">
    <source>
        <dbReference type="EMBL" id="CAD7664731.1"/>
    </source>
</evidence>
<dbReference type="Proteomes" id="UP000728032">
    <property type="component" value="Unassembled WGS sequence"/>
</dbReference>
<dbReference type="SUPFAM" id="SSF51445">
    <property type="entry name" value="(Trans)glycosidases"/>
    <property type="match status" value="1"/>
</dbReference>
<dbReference type="PANTHER" id="PTHR42767:SF1">
    <property type="entry name" value="ENDO-BETA-1,6-GALACTANASE-LIKE DOMAIN-CONTAINING PROTEIN"/>
    <property type="match status" value="1"/>
</dbReference>
<dbReference type="InterPro" id="IPR049161">
    <property type="entry name" value="GH59_cat"/>
</dbReference>
<dbReference type="InterPro" id="IPR039743">
    <property type="entry name" value="6GAL/EXGAL"/>
</dbReference>
<feature type="domain" description="Glycosyl hydrolase family 59 catalytic" evidence="1">
    <location>
        <begin position="30"/>
        <end position="230"/>
    </location>
</feature>
<dbReference type="GO" id="GO:0004553">
    <property type="term" value="F:hydrolase activity, hydrolyzing O-glycosyl compounds"/>
    <property type="evidence" value="ECO:0007669"/>
    <property type="project" value="InterPro"/>
</dbReference>
<feature type="non-terminal residue" evidence="2">
    <location>
        <position position="1"/>
    </location>
</feature>
<gene>
    <name evidence="2" type="ORF">ONB1V03_LOCUS21289</name>
</gene>
<dbReference type="OrthoDB" id="2012278at2759"/>
<evidence type="ECO:0000259" key="1">
    <source>
        <dbReference type="Pfam" id="PF02057"/>
    </source>
</evidence>
<dbReference type="AlphaFoldDB" id="A0A7R9MQQ5"/>
<evidence type="ECO:0000313" key="3">
    <source>
        <dbReference type="Proteomes" id="UP000728032"/>
    </source>
</evidence>
<dbReference type="Pfam" id="PF02057">
    <property type="entry name" value="Glyco_hydro_59"/>
    <property type="match status" value="1"/>
</dbReference>
<organism evidence="2">
    <name type="scientific">Oppiella nova</name>
    <dbReference type="NCBI Taxonomy" id="334625"/>
    <lineage>
        <taxon>Eukaryota</taxon>
        <taxon>Metazoa</taxon>
        <taxon>Ecdysozoa</taxon>
        <taxon>Arthropoda</taxon>
        <taxon>Chelicerata</taxon>
        <taxon>Arachnida</taxon>
        <taxon>Acari</taxon>
        <taxon>Acariformes</taxon>
        <taxon>Sarcoptiformes</taxon>
        <taxon>Oribatida</taxon>
        <taxon>Brachypylina</taxon>
        <taxon>Oppioidea</taxon>
        <taxon>Oppiidae</taxon>
        <taxon>Oppiella</taxon>
    </lineage>
</organism>
<accession>A0A7R9MQQ5</accession>
<dbReference type="PANTHER" id="PTHR42767">
    <property type="entry name" value="ENDO-BETA-1,6-GALACTANASE"/>
    <property type="match status" value="1"/>
</dbReference>
<dbReference type="Gene3D" id="3.20.20.80">
    <property type="entry name" value="Glycosidases"/>
    <property type="match status" value="1"/>
</dbReference>
<reference evidence="2" key="1">
    <citation type="submission" date="2020-11" db="EMBL/GenBank/DDBJ databases">
        <authorList>
            <person name="Tran Van P."/>
        </authorList>
    </citation>
    <scope>NUCLEOTIDE SEQUENCE</scope>
</reference>
<feature type="non-terminal residue" evidence="2">
    <location>
        <position position="282"/>
    </location>
</feature>
<dbReference type="EMBL" id="CAJPVJ010040607">
    <property type="protein sequence ID" value="CAG2181868.1"/>
    <property type="molecule type" value="Genomic_DNA"/>
</dbReference>